<evidence type="ECO:0000259" key="3">
    <source>
        <dbReference type="Pfam" id="PF21725"/>
    </source>
</evidence>
<organism evidence="4 5">
    <name type="scientific">Saccharopolyspora endophytica</name>
    <dbReference type="NCBI Taxonomy" id="543886"/>
    <lineage>
        <taxon>Bacteria</taxon>
        <taxon>Bacillati</taxon>
        <taxon>Actinomycetota</taxon>
        <taxon>Actinomycetes</taxon>
        <taxon>Pseudonocardiales</taxon>
        <taxon>Pseudonocardiaceae</taxon>
        <taxon>Saccharopolyspora</taxon>
    </lineage>
</organism>
<proteinExistence type="predicted"/>
<dbReference type="Pfam" id="PF21725">
    <property type="entry name" value="T7SS_signal"/>
    <property type="match status" value="1"/>
</dbReference>
<keyword evidence="5" id="KW-1185">Reference proteome</keyword>
<feature type="region of interest" description="Disordered" evidence="1">
    <location>
        <begin position="272"/>
        <end position="400"/>
    </location>
</feature>
<feature type="region of interest" description="Disordered" evidence="1">
    <location>
        <begin position="107"/>
        <end position="134"/>
    </location>
</feature>
<sequence length="413" mass="43922">MTELGESADPKQLVPGEPGDVRASAEKLVRLGDRLLEIGGGFKRLDAGGWEGEAGDAFRQRFEQEPMRWIKGGEAFHLAAGTLNDFVGVLEWGQTQAREAIEEYEAGQRATERARQDFQRGPGTGSFSDPGEAQRENARAILDRAREQVEQAGHRAASAMREAEQDAPEKPTLLDEIGEFLSEAAETVGDVPGNLVHYGLDGVGNAVDAAGTTIAGVVDGVGNVVGGGLDLVGLDDAGRSVEESTEAASNTVSAKTNELADDIREGADRIAGSLGAEDPPAYGDNAPDASPQPVIVKSEKYPESAEHIEEAQSGVISHGPDPQRRGEPLPSDLTIDKENADINRRESLRGIPTRGGDYLDRDEYPPAMFREGGEGSSVKYIDASDNRGAGSSMNAQIRTQGLGKDDHVRILVE</sequence>
<evidence type="ECO:0000256" key="1">
    <source>
        <dbReference type="SAM" id="MobiDB-lite"/>
    </source>
</evidence>
<feature type="domain" description="Putative T7SS secretion signal" evidence="3">
    <location>
        <begin position="3"/>
        <end position="171"/>
    </location>
</feature>
<feature type="compositionally biased region" description="Polar residues" evidence="1">
    <location>
        <begin position="389"/>
        <end position="399"/>
    </location>
</feature>
<dbReference type="InterPro" id="IPR029476">
    <property type="entry name" value="DNase_NucA_NucB"/>
</dbReference>
<comment type="caution">
    <text evidence="4">The sequence shown here is derived from an EMBL/GenBank/DDBJ whole genome shotgun (WGS) entry which is preliminary data.</text>
</comment>
<dbReference type="Pfam" id="PF14040">
    <property type="entry name" value="DNase_NucA_NucB"/>
    <property type="match status" value="1"/>
</dbReference>
<feature type="domain" description="Deoxyribonuclease NucA/NucB" evidence="2">
    <location>
        <begin position="362"/>
        <end position="409"/>
    </location>
</feature>
<feature type="compositionally biased region" description="Basic and acidic residues" evidence="1">
    <location>
        <begin position="334"/>
        <end position="348"/>
    </location>
</feature>
<name>A0ABS5DJW1_9PSEU</name>
<feature type="compositionally biased region" description="Basic and acidic residues" evidence="1">
    <location>
        <begin position="297"/>
        <end position="310"/>
    </location>
</feature>
<dbReference type="EMBL" id="JAGPXE010000009">
    <property type="protein sequence ID" value="MBQ0926535.1"/>
    <property type="molecule type" value="Genomic_DNA"/>
</dbReference>
<feature type="region of interest" description="Disordered" evidence="1">
    <location>
        <begin position="1"/>
        <end position="20"/>
    </location>
</feature>
<dbReference type="Proteomes" id="UP000674084">
    <property type="component" value="Unassembled WGS sequence"/>
</dbReference>
<accession>A0ABS5DJW1</accession>
<dbReference type="RefSeq" id="WP_210971676.1">
    <property type="nucleotide sequence ID" value="NZ_JAGPXE010000009.1"/>
</dbReference>
<evidence type="ECO:0000313" key="4">
    <source>
        <dbReference type="EMBL" id="MBQ0926535.1"/>
    </source>
</evidence>
<evidence type="ECO:0000313" key="5">
    <source>
        <dbReference type="Proteomes" id="UP000674084"/>
    </source>
</evidence>
<feature type="region of interest" description="Disordered" evidence="1">
    <location>
        <begin position="147"/>
        <end position="169"/>
    </location>
</feature>
<reference evidence="4 5" key="1">
    <citation type="submission" date="2021-04" db="EMBL/GenBank/DDBJ databases">
        <title>Whole-genome sequencing of Saccharopolyspora endophytica KCTC 19397.</title>
        <authorList>
            <person name="Ay H."/>
            <person name="Saygin H."/>
            <person name="Sahin N."/>
        </authorList>
    </citation>
    <scope>NUCLEOTIDE SEQUENCE [LARGE SCALE GENOMIC DNA]</scope>
    <source>
        <strain evidence="4 5">KCTC 19397</strain>
    </source>
</reference>
<gene>
    <name evidence="4" type="ORF">KBO27_21520</name>
</gene>
<dbReference type="InterPro" id="IPR049082">
    <property type="entry name" value="T7SS_signal"/>
</dbReference>
<evidence type="ECO:0000259" key="2">
    <source>
        <dbReference type="Pfam" id="PF14040"/>
    </source>
</evidence>
<protein>
    <submittedName>
        <fullName evidence="4">Uncharacterized protein</fullName>
    </submittedName>
</protein>